<feature type="domain" description="Helicase ATP-binding" evidence="16">
    <location>
        <begin position="539"/>
        <end position="710"/>
    </location>
</feature>
<comment type="similarity">
    <text evidence="2">Belongs to the helicase family. RecQ subfamily.</text>
</comment>
<evidence type="ECO:0000256" key="2">
    <source>
        <dbReference type="ARBA" id="ARBA00005446"/>
    </source>
</evidence>
<evidence type="ECO:0000256" key="13">
    <source>
        <dbReference type="PROSITE-ProRule" id="PRU00047"/>
    </source>
</evidence>
<feature type="region of interest" description="Disordered" evidence="14">
    <location>
        <begin position="378"/>
        <end position="398"/>
    </location>
</feature>
<evidence type="ECO:0000256" key="12">
    <source>
        <dbReference type="ARBA" id="ARBA00049360"/>
    </source>
</evidence>
<evidence type="ECO:0000313" key="18">
    <source>
        <dbReference type="EMBL" id="JAB70332.1"/>
    </source>
</evidence>
<keyword evidence="9" id="KW-0539">Nucleus</keyword>
<dbReference type="SUPFAM" id="SSF57756">
    <property type="entry name" value="Retrovirus zinc finger-like domains"/>
    <property type="match status" value="1"/>
</dbReference>
<keyword evidence="6" id="KW-0067">ATP-binding</keyword>
<evidence type="ECO:0000256" key="3">
    <source>
        <dbReference type="ARBA" id="ARBA00022741"/>
    </source>
</evidence>
<reference evidence="18" key="1">
    <citation type="journal article" date="2015" name="Sci. Rep.">
        <title>Tissue- and time-dependent transcription in Ixodes ricinus salivary glands and midguts when blood feeding on the vertebrate host.</title>
        <authorList>
            <person name="Kotsyfakis M."/>
            <person name="Schwarz A."/>
            <person name="Erhart J."/>
            <person name="Ribeiro J.M."/>
        </authorList>
    </citation>
    <scope>NUCLEOTIDE SEQUENCE</scope>
    <source>
        <tissue evidence="18">Salivary gland and midgut</tissue>
    </source>
</reference>
<dbReference type="PROSITE" id="PS51192">
    <property type="entry name" value="HELICASE_ATP_BIND_1"/>
    <property type="match status" value="1"/>
</dbReference>
<feature type="compositionally biased region" description="Polar residues" evidence="14">
    <location>
        <begin position="385"/>
        <end position="398"/>
    </location>
</feature>
<dbReference type="InterPro" id="IPR001650">
    <property type="entry name" value="Helicase_C-like"/>
</dbReference>
<dbReference type="SMART" id="SM00490">
    <property type="entry name" value="HELICc"/>
    <property type="match status" value="1"/>
</dbReference>
<evidence type="ECO:0000259" key="15">
    <source>
        <dbReference type="PROSITE" id="PS50158"/>
    </source>
</evidence>
<evidence type="ECO:0000256" key="1">
    <source>
        <dbReference type="ARBA" id="ARBA00004123"/>
    </source>
</evidence>
<dbReference type="GO" id="GO:0005524">
    <property type="term" value="F:ATP binding"/>
    <property type="evidence" value="ECO:0007669"/>
    <property type="project" value="UniProtKB-KW"/>
</dbReference>
<feature type="region of interest" description="Disordered" evidence="14">
    <location>
        <begin position="473"/>
        <end position="497"/>
    </location>
</feature>
<evidence type="ECO:0000259" key="17">
    <source>
        <dbReference type="PROSITE" id="PS51194"/>
    </source>
</evidence>
<dbReference type="CDD" id="cd18018">
    <property type="entry name" value="DEXHc_RecQ4-like"/>
    <property type="match status" value="1"/>
</dbReference>
<dbReference type="GO" id="GO:0009378">
    <property type="term" value="F:four-way junction helicase activity"/>
    <property type="evidence" value="ECO:0007669"/>
    <property type="project" value="TreeGrafter"/>
</dbReference>
<dbReference type="InterPro" id="IPR036875">
    <property type="entry name" value="Znf_CCHC_sf"/>
</dbReference>
<dbReference type="GO" id="GO:0043138">
    <property type="term" value="F:3'-5' DNA helicase activity"/>
    <property type="evidence" value="ECO:0007669"/>
    <property type="project" value="UniProtKB-EC"/>
</dbReference>
<dbReference type="Pfam" id="PF00098">
    <property type="entry name" value="zf-CCHC"/>
    <property type="match status" value="1"/>
</dbReference>
<dbReference type="AlphaFoldDB" id="V5H7E0"/>
<evidence type="ECO:0000256" key="4">
    <source>
        <dbReference type="ARBA" id="ARBA00022801"/>
    </source>
</evidence>
<evidence type="ECO:0000256" key="10">
    <source>
        <dbReference type="ARBA" id="ARBA00034617"/>
    </source>
</evidence>
<dbReference type="InterPro" id="IPR011545">
    <property type="entry name" value="DEAD/DEAH_box_helicase_dom"/>
</dbReference>
<feature type="compositionally biased region" description="Basic and acidic residues" evidence="14">
    <location>
        <begin position="775"/>
        <end position="785"/>
    </location>
</feature>
<dbReference type="InterPro" id="IPR027417">
    <property type="entry name" value="P-loop_NTPase"/>
</dbReference>
<feature type="compositionally biased region" description="Basic residues" evidence="14">
    <location>
        <begin position="188"/>
        <end position="204"/>
    </location>
</feature>
<comment type="subcellular location">
    <subcellularLocation>
        <location evidence="1">Nucleus</location>
    </subcellularLocation>
</comment>
<evidence type="ECO:0000256" key="6">
    <source>
        <dbReference type="ARBA" id="ARBA00022840"/>
    </source>
</evidence>
<keyword evidence="13" id="KW-0479">Metal-binding</keyword>
<dbReference type="InterPro" id="IPR001878">
    <property type="entry name" value="Znf_CCHC"/>
</dbReference>
<dbReference type="SMART" id="SM00343">
    <property type="entry name" value="ZnF_C2HC"/>
    <property type="match status" value="1"/>
</dbReference>
<organism evidence="18">
    <name type="scientific">Ixodes ricinus</name>
    <name type="common">Common tick</name>
    <name type="synonym">Acarus ricinus</name>
    <dbReference type="NCBI Taxonomy" id="34613"/>
    <lineage>
        <taxon>Eukaryota</taxon>
        <taxon>Metazoa</taxon>
        <taxon>Ecdysozoa</taxon>
        <taxon>Arthropoda</taxon>
        <taxon>Chelicerata</taxon>
        <taxon>Arachnida</taxon>
        <taxon>Acari</taxon>
        <taxon>Parasitiformes</taxon>
        <taxon>Ixodida</taxon>
        <taxon>Ixodoidea</taxon>
        <taxon>Ixodidae</taxon>
        <taxon>Ixodinae</taxon>
        <taxon>Ixodes</taxon>
    </lineage>
</organism>
<keyword evidence="4" id="KW-0378">Hydrolase</keyword>
<feature type="region of interest" description="Disordered" evidence="14">
    <location>
        <begin position="152"/>
        <end position="305"/>
    </location>
</feature>
<feature type="compositionally biased region" description="Basic and acidic residues" evidence="14">
    <location>
        <begin position="173"/>
        <end position="187"/>
    </location>
</feature>
<dbReference type="PROSITE" id="PS50158">
    <property type="entry name" value="ZF_CCHC"/>
    <property type="match status" value="1"/>
</dbReference>
<dbReference type="EC" id="5.6.2.4" evidence="11"/>
<dbReference type="PROSITE" id="PS51194">
    <property type="entry name" value="HELICASE_CTER"/>
    <property type="match status" value="1"/>
</dbReference>
<dbReference type="SUPFAM" id="SSF52540">
    <property type="entry name" value="P-loop containing nucleoside triphosphate hydrolases"/>
    <property type="match status" value="1"/>
</dbReference>
<dbReference type="EMBL" id="GANP01014136">
    <property type="protein sequence ID" value="JAB70332.1"/>
    <property type="molecule type" value="mRNA"/>
</dbReference>
<dbReference type="GO" id="GO:0005737">
    <property type="term" value="C:cytoplasm"/>
    <property type="evidence" value="ECO:0007669"/>
    <property type="project" value="TreeGrafter"/>
</dbReference>
<feature type="region of interest" description="Disordered" evidence="14">
    <location>
        <begin position="771"/>
        <end position="791"/>
    </location>
</feature>
<evidence type="ECO:0000256" key="7">
    <source>
        <dbReference type="ARBA" id="ARBA00023125"/>
    </source>
</evidence>
<comment type="catalytic activity">
    <reaction evidence="12">
        <text>ATP + H2O = ADP + phosphate + H(+)</text>
        <dbReference type="Rhea" id="RHEA:13065"/>
        <dbReference type="ChEBI" id="CHEBI:15377"/>
        <dbReference type="ChEBI" id="CHEBI:15378"/>
        <dbReference type="ChEBI" id="CHEBI:30616"/>
        <dbReference type="ChEBI" id="CHEBI:43474"/>
        <dbReference type="ChEBI" id="CHEBI:456216"/>
    </reaction>
</comment>
<evidence type="ECO:0000256" key="11">
    <source>
        <dbReference type="ARBA" id="ARBA00034808"/>
    </source>
</evidence>
<keyword evidence="7" id="KW-0238">DNA-binding</keyword>
<comment type="catalytic activity">
    <reaction evidence="10">
        <text>Couples ATP hydrolysis with the unwinding of duplex DNA by translocating in the 3'-5' direction.</text>
        <dbReference type="EC" id="5.6.2.4"/>
    </reaction>
</comment>
<evidence type="ECO:0000256" key="9">
    <source>
        <dbReference type="ARBA" id="ARBA00023242"/>
    </source>
</evidence>
<evidence type="ECO:0000259" key="16">
    <source>
        <dbReference type="PROSITE" id="PS51192"/>
    </source>
</evidence>
<dbReference type="PANTHER" id="PTHR13710:SF108">
    <property type="entry name" value="ATP-DEPENDENT DNA HELICASE Q4"/>
    <property type="match status" value="1"/>
</dbReference>
<dbReference type="FunFam" id="3.40.50.300:FF:001084">
    <property type="entry name" value="RecQ like helicase 4"/>
    <property type="match status" value="1"/>
</dbReference>
<keyword evidence="5" id="KW-0347">Helicase</keyword>
<dbReference type="InterPro" id="IPR014001">
    <property type="entry name" value="Helicase_ATP-bd"/>
</dbReference>
<dbReference type="GO" id="GO:0005694">
    <property type="term" value="C:chromosome"/>
    <property type="evidence" value="ECO:0007669"/>
    <property type="project" value="TreeGrafter"/>
</dbReference>
<feature type="domain" description="CCHC-type" evidence="15">
    <location>
        <begin position="405"/>
        <end position="419"/>
    </location>
</feature>
<dbReference type="GO" id="GO:0000724">
    <property type="term" value="P:double-strand break repair via homologous recombination"/>
    <property type="evidence" value="ECO:0007669"/>
    <property type="project" value="TreeGrafter"/>
</dbReference>
<dbReference type="Gene3D" id="4.10.60.10">
    <property type="entry name" value="Zinc finger, CCHC-type"/>
    <property type="match status" value="1"/>
</dbReference>
<feature type="domain" description="Helicase C-terminal" evidence="17">
    <location>
        <begin position="732"/>
        <end position="909"/>
    </location>
</feature>
<feature type="compositionally biased region" description="Polar residues" evidence="14">
    <location>
        <begin position="475"/>
        <end position="497"/>
    </location>
</feature>
<keyword evidence="8" id="KW-0413">Isomerase</keyword>
<proteinExistence type="evidence at transcript level"/>
<evidence type="ECO:0000256" key="5">
    <source>
        <dbReference type="ARBA" id="ARBA00022806"/>
    </source>
</evidence>
<dbReference type="SMART" id="SM00487">
    <property type="entry name" value="DEXDc"/>
    <property type="match status" value="1"/>
</dbReference>
<evidence type="ECO:0000256" key="8">
    <source>
        <dbReference type="ARBA" id="ARBA00023235"/>
    </source>
</evidence>
<dbReference type="Pfam" id="PF00271">
    <property type="entry name" value="Helicase_C"/>
    <property type="match status" value="1"/>
</dbReference>
<evidence type="ECO:0000256" key="14">
    <source>
        <dbReference type="SAM" id="MobiDB-lite"/>
    </source>
</evidence>
<accession>V5H7E0</accession>
<dbReference type="PANTHER" id="PTHR13710">
    <property type="entry name" value="DNA HELICASE RECQ FAMILY MEMBER"/>
    <property type="match status" value="1"/>
</dbReference>
<keyword evidence="13" id="KW-0863">Zinc-finger</keyword>
<dbReference type="GO" id="GO:0003677">
    <property type="term" value="F:DNA binding"/>
    <property type="evidence" value="ECO:0007669"/>
    <property type="project" value="UniProtKB-KW"/>
</dbReference>
<name>V5H7E0_IXORI</name>
<dbReference type="GO" id="GO:0008270">
    <property type="term" value="F:zinc ion binding"/>
    <property type="evidence" value="ECO:0007669"/>
    <property type="project" value="UniProtKB-KW"/>
</dbReference>
<dbReference type="GO" id="GO:0016787">
    <property type="term" value="F:hydrolase activity"/>
    <property type="evidence" value="ECO:0007669"/>
    <property type="project" value="UniProtKB-KW"/>
</dbReference>
<dbReference type="GO" id="GO:0005634">
    <property type="term" value="C:nucleus"/>
    <property type="evidence" value="ECO:0007669"/>
    <property type="project" value="UniProtKB-SubCell"/>
</dbReference>
<dbReference type="FunFam" id="3.40.50.300:FF:000772">
    <property type="entry name" value="ATP-dependent DNA helicase Q4"/>
    <property type="match status" value="1"/>
</dbReference>
<keyword evidence="3" id="KW-0547">Nucleotide-binding</keyword>
<sequence>MAGERCSLTCGAAPQTAAGQCHREETADAVKDNSRSASCRAVVSPVKNPSIPQTLYYKKSLDDAWLSRNSQTDEVFVTPSQSSLPVVSGLLPNLRSSSVSDKVYVKSKVGTSSQWSSISQDDFDEVFLKSPVAERPDVPFEHSEHLHIARPTAIQEGKKNGLSVTPPVAQLDVKGDSKEAPLADKPAKLRSLRSRRTKTSPQHKRAGDEEQVKSLADSVFEFVDDAPKAKETKKRRRAPREGVAEKPKGKRLKPKEVPSELDVSEGPKHKRLKTKQATSELALTEEPTGKVSVEPKGQKVKTKQCAPERALAEDDVPSGKCSRVAPKRAMKSSLQRRLEAGTVNENFVRIDLKRKRFSRGHHKLNIRKLKFKEWKQRKNGGAGGNTHQPGGTFRTGTSGKTTSTCFKCGLLGHWARSCPGNAVINLDTAAEQNEQEVFHLPTLEEAAEMARGVKLQDQSATPTQVFSRDDATLDQGASGTEDVTPTQSQAFHSENASSTIQPLLEVSVEGKLPDTPEFVFKTLHKMGFSKFRPGQEAAIMRILSGMSTLLVSSTGSGKSLCYQIPAYLYAQERECITLVVSPLISLMEDQVVGLPPCLKAAFLHSGMPPAQKQQVLEQLKDRSIHFLLVSPESLVQSSYMLSQLPPVAFACIDEAHCLSEWSHNFRPSYLQLYKILTTKLKVRCILALTATATRSTCLSIAEHLCIEDCTSGIIGTPAIPDNLVLSISEEKYRDEALIALLKGSRLGSCESIIVYCTRREETERLASLIRTSLQSHEKHPEEAKNPKGPKSRRSYLVWDAEAYHAGLTPFRRRSIQKKFMTGKLRVVVATVAFGMGIDKADIRAIIHYNMPKSFESYVQEAGRAGRDGLTSHCHLFLEPEGRDQYELKRHIYANSTDRHVIRKLLKKIFSPLTCQQGTSNNATTSKQVSFYEVAIPIDATVEELDMKEENILTLICFLEFHPKKVVQVFNKVYATCTLKCYGGPQQLRSLASKNAPVAAALALARQKGEYDEESNSLSFAVVDVASYMGWDSKLVKKDLKNLEWDNSLLQTTGHMRKSGVIVEFSDLSFHLSVAADLSEADRDDLLDYLYDRVNKQERMELQRLKQVHTAFQSVAYQGYSECVDDISTKKSDSLKQLIHQYFNEELDPSEAEEDSSPLSEDIVVGLQRDIRSLVGTHRDHTFNGRAVARIFHGIASPCFPAQVWGRVHRFWRSNLDIDFNAIVKIANRELVSFR</sequence>
<keyword evidence="13" id="KW-0862">Zinc</keyword>
<dbReference type="Pfam" id="PF00270">
    <property type="entry name" value="DEAD"/>
    <property type="match status" value="1"/>
</dbReference>
<protein>
    <recommendedName>
        <fullName evidence="11">DNA 3'-5' helicase</fullName>
        <ecNumber evidence="11">5.6.2.4</ecNumber>
    </recommendedName>
</protein>
<dbReference type="Gene3D" id="3.40.50.300">
    <property type="entry name" value="P-loop containing nucleotide triphosphate hydrolases"/>
    <property type="match status" value="2"/>
</dbReference>